<dbReference type="InterPro" id="IPR024934">
    <property type="entry name" value="Rubredoxin-like_dom"/>
</dbReference>
<evidence type="ECO:0000256" key="2">
    <source>
        <dbReference type="ARBA" id="ARBA00023002"/>
    </source>
</evidence>
<dbReference type="Proteomes" id="UP000295718">
    <property type="component" value="Unassembled WGS sequence"/>
</dbReference>
<proteinExistence type="predicted"/>
<dbReference type="AlphaFoldDB" id="A0A4R1QWB9"/>
<evidence type="ECO:0000259" key="3">
    <source>
        <dbReference type="PROSITE" id="PS50903"/>
    </source>
</evidence>
<feature type="domain" description="Rubredoxin-like" evidence="3">
    <location>
        <begin position="179"/>
        <end position="216"/>
    </location>
</feature>
<dbReference type="InterPro" id="IPR048574">
    <property type="entry name" value="RUBY_RBDX"/>
</dbReference>
<dbReference type="SUPFAM" id="SSF50475">
    <property type="entry name" value="FMN-binding split barrel"/>
    <property type="match status" value="1"/>
</dbReference>
<dbReference type="Gene3D" id="2.20.28.10">
    <property type="match status" value="1"/>
</dbReference>
<accession>A0A4R1QWB9</accession>
<dbReference type="PANTHER" id="PTHR30466:SF1">
    <property type="entry name" value="FMN REDUCTASE (NADH) RUTF"/>
    <property type="match status" value="1"/>
</dbReference>
<keyword evidence="5" id="KW-1185">Reference proteome</keyword>
<evidence type="ECO:0000313" key="5">
    <source>
        <dbReference type="Proteomes" id="UP000295718"/>
    </source>
</evidence>
<reference evidence="4 5" key="1">
    <citation type="submission" date="2019-03" db="EMBL/GenBank/DDBJ databases">
        <title>Genomic Encyclopedia of Type Strains, Phase IV (KMG-IV): sequencing the most valuable type-strain genomes for metagenomic binning, comparative biology and taxonomic classification.</title>
        <authorList>
            <person name="Goeker M."/>
        </authorList>
    </citation>
    <scope>NUCLEOTIDE SEQUENCE [LARGE SCALE GENOMIC DNA]</scope>
    <source>
        <strain evidence="4 5">DSM 100556</strain>
    </source>
</reference>
<organism evidence="4 5">
    <name type="scientific">Kineothrix alysoides</name>
    <dbReference type="NCBI Taxonomy" id="1469948"/>
    <lineage>
        <taxon>Bacteria</taxon>
        <taxon>Bacillati</taxon>
        <taxon>Bacillota</taxon>
        <taxon>Clostridia</taxon>
        <taxon>Lachnospirales</taxon>
        <taxon>Lachnospiraceae</taxon>
        <taxon>Kineothrix</taxon>
    </lineage>
</organism>
<dbReference type="EMBL" id="SLUO01000019">
    <property type="protein sequence ID" value="TCL54600.1"/>
    <property type="molecule type" value="Genomic_DNA"/>
</dbReference>
<evidence type="ECO:0000256" key="1">
    <source>
        <dbReference type="ARBA" id="ARBA00001965"/>
    </source>
</evidence>
<dbReference type="GO" id="GO:0005506">
    <property type="term" value="F:iron ion binding"/>
    <property type="evidence" value="ECO:0007669"/>
    <property type="project" value="InterPro"/>
</dbReference>
<dbReference type="GO" id="GO:0010181">
    <property type="term" value="F:FMN binding"/>
    <property type="evidence" value="ECO:0007669"/>
    <property type="project" value="InterPro"/>
</dbReference>
<protein>
    <submittedName>
        <fullName evidence="4">Flavin reductase (DIM6/NTAB) family NADH-FMN oxidoreductase RutF</fullName>
    </submittedName>
</protein>
<sequence length="218" mass="23870">MDANIFRDMSYGVYIVSTMDGERPTGCIANSIMQITSDPATVAISINHDNYTNGCIDANGNFTFSILAEDSDSGLIGKFGFCSGKDVDKFTDVNYEIVQGVPVVKSTCGYVVCEVINKMETASHTVFLGKVLDAQVYDPSSQAMTYAYYHNVIKGKSPKNAPTYLPEEKPQPAKESGSKVKYVCQVCGYVYEGEDPIPEEFKCPVCGMGSDRFTRVEE</sequence>
<dbReference type="InterPro" id="IPR002563">
    <property type="entry name" value="Flavin_Rdtase-like_dom"/>
</dbReference>
<dbReference type="SMART" id="SM00903">
    <property type="entry name" value="Flavin_Reduct"/>
    <property type="match status" value="1"/>
</dbReference>
<dbReference type="PROSITE" id="PS50903">
    <property type="entry name" value="RUBREDOXIN_LIKE"/>
    <property type="match status" value="1"/>
</dbReference>
<dbReference type="GO" id="GO:0042602">
    <property type="term" value="F:riboflavin reductase (NADPH) activity"/>
    <property type="evidence" value="ECO:0007669"/>
    <property type="project" value="TreeGrafter"/>
</dbReference>
<dbReference type="STRING" id="1469948.GCA_000732725_03296"/>
<dbReference type="InterPro" id="IPR012349">
    <property type="entry name" value="Split_barrel_FMN-bd"/>
</dbReference>
<keyword evidence="2" id="KW-0560">Oxidoreductase</keyword>
<evidence type="ECO:0000313" key="4">
    <source>
        <dbReference type="EMBL" id="TCL54600.1"/>
    </source>
</evidence>
<dbReference type="SUPFAM" id="SSF57802">
    <property type="entry name" value="Rubredoxin-like"/>
    <property type="match status" value="1"/>
</dbReference>
<comment type="caution">
    <text evidence="4">The sequence shown here is derived from an EMBL/GenBank/DDBJ whole genome shotgun (WGS) entry which is preliminary data.</text>
</comment>
<dbReference type="InterPro" id="IPR050268">
    <property type="entry name" value="NADH-dep_flavin_reductase"/>
</dbReference>
<dbReference type="Pfam" id="PF01613">
    <property type="entry name" value="Flavin_Reduct"/>
    <property type="match status" value="1"/>
</dbReference>
<gene>
    <name evidence="4" type="ORF">EDD76_11923</name>
</gene>
<name>A0A4R1QWB9_9FIRM</name>
<comment type="cofactor">
    <cofactor evidence="1">
        <name>Fe(3+)</name>
        <dbReference type="ChEBI" id="CHEBI:29034"/>
    </cofactor>
</comment>
<dbReference type="OrthoDB" id="9799749at2"/>
<dbReference type="Gene3D" id="2.30.110.10">
    <property type="entry name" value="Electron Transport, Fmn-binding Protein, Chain A"/>
    <property type="match status" value="1"/>
</dbReference>
<dbReference type="RefSeq" id="WP_031391930.1">
    <property type="nucleotide sequence ID" value="NZ_JPNB01000002.1"/>
</dbReference>
<dbReference type="Pfam" id="PF21349">
    <property type="entry name" value="RUBY_RBDX"/>
    <property type="match status" value="1"/>
</dbReference>
<dbReference type="PANTHER" id="PTHR30466">
    <property type="entry name" value="FLAVIN REDUCTASE"/>
    <property type="match status" value="1"/>
</dbReference>